<evidence type="ECO:0000313" key="3">
    <source>
        <dbReference type="Proteomes" id="UP000516957"/>
    </source>
</evidence>
<dbReference type="PANTHER" id="PTHR38588:SF1">
    <property type="entry name" value="BLL0334 PROTEIN"/>
    <property type="match status" value="1"/>
</dbReference>
<gene>
    <name evidence="2" type="ORF">BKA08_000148</name>
</gene>
<dbReference type="Proteomes" id="UP000516957">
    <property type="component" value="Unassembled WGS sequence"/>
</dbReference>
<accession>A0A7Y9EZF7</accession>
<dbReference type="InterPro" id="IPR023393">
    <property type="entry name" value="START-like_dom_sf"/>
</dbReference>
<sequence length="214" mass="21657">MRISGEHVLERPVALVWDALLDPVVLVGTIPGCSRLERLPGDAGEHAYAMTVTAGVAAIKGTYDGTCTLGDLVEHESLTMHLQGAGAPGTVDARVAVRFEPAEGGTRITYDADATVGGMVGGVGQRMLTSVSRRMAAEFFGNVAAALAGGPAPAAVAPAVAGAAEREQPGTVYTTTGAGPDAFAAGNAFWQGVATGAGLVLLGVFAGARWTRRP</sequence>
<proteinExistence type="predicted"/>
<protein>
    <recommendedName>
        <fullName evidence="4">Carbon monoxide dehydrogenase subunit G</fullName>
    </recommendedName>
</protein>
<name>A0A7Y9EZF7_9ACTN</name>
<dbReference type="PANTHER" id="PTHR38588">
    <property type="entry name" value="BLL0334 PROTEIN"/>
    <property type="match status" value="1"/>
</dbReference>
<dbReference type="InterPro" id="IPR010419">
    <property type="entry name" value="CO_DH_gsu"/>
</dbReference>
<dbReference type="RefSeq" id="WP_179613869.1">
    <property type="nucleotide sequence ID" value="NZ_CP059163.1"/>
</dbReference>
<dbReference type="Gene3D" id="3.30.530.20">
    <property type="match status" value="1"/>
</dbReference>
<keyword evidence="1" id="KW-0812">Transmembrane</keyword>
<dbReference type="Pfam" id="PF06240">
    <property type="entry name" value="COXG"/>
    <property type="match status" value="1"/>
</dbReference>
<keyword evidence="3" id="KW-1185">Reference proteome</keyword>
<keyword evidence="1" id="KW-1133">Transmembrane helix</keyword>
<evidence type="ECO:0000256" key="1">
    <source>
        <dbReference type="SAM" id="Phobius"/>
    </source>
</evidence>
<dbReference type="SUPFAM" id="SSF55961">
    <property type="entry name" value="Bet v1-like"/>
    <property type="match status" value="1"/>
</dbReference>
<organism evidence="2 3">
    <name type="scientific">Nocardioides marinisabuli</name>
    <dbReference type="NCBI Taxonomy" id="419476"/>
    <lineage>
        <taxon>Bacteria</taxon>
        <taxon>Bacillati</taxon>
        <taxon>Actinomycetota</taxon>
        <taxon>Actinomycetes</taxon>
        <taxon>Propionibacteriales</taxon>
        <taxon>Nocardioidaceae</taxon>
        <taxon>Nocardioides</taxon>
    </lineage>
</organism>
<feature type="transmembrane region" description="Helical" evidence="1">
    <location>
        <begin position="188"/>
        <end position="208"/>
    </location>
</feature>
<dbReference type="EMBL" id="JACCBE010000001">
    <property type="protein sequence ID" value="NYD55910.1"/>
    <property type="molecule type" value="Genomic_DNA"/>
</dbReference>
<dbReference type="CDD" id="cd05018">
    <property type="entry name" value="CoxG"/>
    <property type="match status" value="1"/>
</dbReference>
<reference evidence="2 3" key="1">
    <citation type="submission" date="2020-07" db="EMBL/GenBank/DDBJ databases">
        <title>Sequencing the genomes of 1000 actinobacteria strains.</title>
        <authorList>
            <person name="Klenk H.-P."/>
        </authorList>
    </citation>
    <scope>NUCLEOTIDE SEQUENCE [LARGE SCALE GENOMIC DNA]</scope>
    <source>
        <strain evidence="2 3">DSM 18965</strain>
    </source>
</reference>
<evidence type="ECO:0008006" key="4">
    <source>
        <dbReference type="Google" id="ProtNLM"/>
    </source>
</evidence>
<keyword evidence="1" id="KW-0472">Membrane</keyword>
<dbReference type="AlphaFoldDB" id="A0A7Y9EZF7"/>
<comment type="caution">
    <text evidence="2">The sequence shown here is derived from an EMBL/GenBank/DDBJ whole genome shotgun (WGS) entry which is preliminary data.</text>
</comment>
<evidence type="ECO:0000313" key="2">
    <source>
        <dbReference type="EMBL" id="NYD55910.1"/>
    </source>
</evidence>